<protein>
    <submittedName>
        <fullName evidence="8">Peptide/nickel transport system substrate-binding protein</fullName>
    </submittedName>
</protein>
<feature type="region of interest" description="Disordered" evidence="5">
    <location>
        <begin position="24"/>
        <end position="70"/>
    </location>
</feature>
<evidence type="ECO:0000256" key="1">
    <source>
        <dbReference type="ARBA" id="ARBA00004193"/>
    </source>
</evidence>
<dbReference type="PIRSF" id="PIRSF002741">
    <property type="entry name" value="MppA"/>
    <property type="match status" value="1"/>
</dbReference>
<reference evidence="8 9" key="1">
    <citation type="submission" date="2016-11" db="EMBL/GenBank/DDBJ databases">
        <authorList>
            <person name="Jaros S."/>
            <person name="Januszkiewicz K."/>
            <person name="Wedrychowicz H."/>
        </authorList>
    </citation>
    <scope>NUCLEOTIDE SEQUENCE [LARGE SCALE GENOMIC DNA]</scope>
    <source>
        <strain evidence="8 9">DSM 16010</strain>
    </source>
</reference>
<dbReference type="InterPro" id="IPR000914">
    <property type="entry name" value="SBP_5_dom"/>
</dbReference>
<dbReference type="GO" id="GO:0043190">
    <property type="term" value="C:ATP-binding cassette (ABC) transporter complex"/>
    <property type="evidence" value="ECO:0007669"/>
    <property type="project" value="InterPro"/>
</dbReference>
<dbReference type="Proteomes" id="UP000184206">
    <property type="component" value="Unassembled WGS sequence"/>
</dbReference>
<feature type="signal peptide" evidence="6">
    <location>
        <begin position="1"/>
        <end position="19"/>
    </location>
</feature>
<comment type="subcellular location">
    <subcellularLocation>
        <location evidence="1">Cell membrane</location>
        <topology evidence="1">Lipid-anchor</topology>
    </subcellularLocation>
</comment>
<dbReference type="GO" id="GO:0042597">
    <property type="term" value="C:periplasmic space"/>
    <property type="evidence" value="ECO:0007669"/>
    <property type="project" value="UniProtKB-ARBA"/>
</dbReference>
<keyword evidence="9" id="KW-1185">Reference proteome</keyword>
<accession>A0A1M7HG16</accession>
<evidence type="ECO:0000256" key="3">
    <source>
        <dbReference type="ARBA" id="ARBA00022448"/>
    </source>
</evidence>
<name>A0A1M7HG16_9BACL</name>
<dbReference type="OrthoDB" id="9771733at2"/>
<evidence type="ECO:0000313" key="9">
    <source>
        <dbReference type="Proteomes" id="UP000184206"/>
    </source>
</evidence>
<dbReference type="PANTHER" id="PTHR30290:SF9">
    <property type="entry name" value="OLIGOPEPTIDE-BINDING PROTEIN APPA"/>
    <property type="match status" value="1"/>
</dbReference>
<dbReference type="Gene3D" id="3.10.105.10">
    <property type="entry name" value="Dipeptide-binding Protein, Domain 3"/>
    <property type="match status" value="1"/>
</dbReference>
<dbReference type="InterPro" id="IPR023765">
    <property type="entry name" value="SBP_5_CS"/>
</dbReference>
<feature type="domain" description="Solute-binding protein family 5" evidence="7">
    <location>
        <begin position="90"/>
        <end position="448"/>
    </location>
</feature>
<dbReference type="CDD" id="cd08499">
    <property type="entry name" value="PBP2_Ylib_like"/>
    <property type="match status" value="1"/>
</dbReference>
<evidence type="ECO:0000256" key="6">
    <source>
        <dbReference type="SAM" id="SignalP"/>
    </source>
</evidence>
<dbReference type="EMBL" id="FRCF01000008">
    <property type="protein sequence ID" value="SHM27409.1"/>
    <property type="molecule type" value="Genomic_DNA"/>
</dbReference>
<organism evidence="8 9">
    <name type="scientific">Lacicoccus alkaliphilus DSM 16010</name>
    <dbReference type="NCBI Taxonomy" id="1123231"/>
    <lineage>
        <taxon>Bacteria</taxon>
        <taxon>Bacillati</taxon>
        <taxon>Bacillota</taxon>
        <taxon>Bacilli</taxon>
        <taxon>Bacillales</taxon>
        <taxon>Salinicoccaceae</taxon>
        <taxon>Lacicoccus</taxon>
    </lineage>
</organism>
<evidence type="ECO:0000256" key="2">
    <source>
        <dbReference type="ARBA" id="ARBA00005695"/>
    </source>
</evidence>
<dbReference type="RefSeq" id="WP_072710294.1">
    <property type="nucleotide sequence ID" value="NZ_FRCF01000008.1"/>
</dbReference>
<dbReference type="PANTHER" id="PTHR30290">
    <property type="entry name" value="PERIPLASMIC BINDING COMPONENT OF ABC TRANSPORTER"/>
    <property type="match status" value="1"/>
</dbReference>
<gene>
    <name evidence="8" type="ORF">SAMN02745189_01853</name>
</gene>
<keyword evidence="3" id="KW-0813">Transport</keyword>
<evidence type="ECO:0000259" key="7">
    <source>
        <dbReference type="Pfam" id="PF00496"/>
    </source>
</evidence>
<dbReference type="PROSITE" id="PS01040">
    <property type="entry name" value="SBP_BACTERIAL_5"/>
    <property type="match status" value="1"/>
</dbReference>
<evidence type="ECO:0000256" key="5">
    <source>
        <dbReference type="SAM" id="MobiDB-lite"/>
    </source>
</evidence>
<dbReference type="GO" id="GO:0015833">
    <property type="term" value="P:peptide transport"/>
    <property type="evidence" value="ECO:0007669"/>
    <property type="project" value="TreeGrafter"/>
</dbReference>
<dbReference type="Gene3D" id="3.90.76.10">
    <property type="entry name" value="Dipeptide-binding Protein, Domain 1"/>
    <property type="match status" value="1"/>
</dbReference>
<sequence length="529" mass="58303">MKKYLILVLSLVFVLAACTDDGEVDEATEEEATGEDAAEEGSTGGSEGTINMSLLATPNSLDPHAANDQPSNHVNVNIYERLVEFTPELELEPGLAESYEQVEDTTWEFSIREGVSFHDGEELNAEAVKANLDRVTDEDVGSPVAFLFELIEEVEVIDDYTVHIHTSSPFAALPSHLAHPAGGMISPAVIEEDYAEDEQLTAVHQNPVGTGAYQFEEISEGDYVTLVKNEEYWGEEAESDVFTFNAVPEDATRIAELQTRHADLIFPLDPNDFEQINSDEGTTVNETESVRMEYVGFNVEVEPFDDPVVRQAIAHAIDKEDIINIMLEGKAVVADTLLSPAVFGHAEDIDGIGYDLETAQELLDDNGYEEGFSAEIVVQDRTAADIATYIQEQLQELNIDLEIYQIDPGAYLDYVGSGSHDMFIGGWGTVTMDADYGLYPLFHSSGIGNSGNRSRYANEEVDTLLEDARTETDEAQRLALYEEAQEIIIAEAPIIPIYHPYLLTGMSEDIDGYAQHPASFHFLSDVSKE</sequence>
<dbReference type="STRING" id="1123231.SAMN02745189_01853"/>
<dbReference type="InterPro" id="IPR039424">
    <property type="entry name" value="SBP_5"/>
</dbReference>
<feature type="compositionally biased region" description="Polar residues" evidence="5">
    <location>
        <begin position="50"/>
        <end position="60"/>
    </location>
</feature>
<dbReference type="Pfam" id="PF00496">
    <property type="entry name" value="SBP_bac_5"/>
    <property type="match status" value="1"/>
</dbReference>
<dbReference type="GO" id="GO:1904680">
    <property type="term" value="F:peptide transmembrane transporter activity"/>
    <property type="evidence" value="ECO:0007669"/>
    <property type="project" value="TreeGrafter"/>
</dbReference>
<evidence type="ECO:0000313" key="8">
    <source>
        <dbReference type="EMBL" id="SHM27409.1"/>
    </source>
</evidence>
<feature type="compositionally biased region" description="Acidic residues" evidence="5">
    <location>
        <begin position="24"/>
        <end position="39"/>
    </location>
</feature>
<keyword evidence="4 6" id="KW-0732">Signal</keyword>
<proteinExistence type="inferred from homology"/>
<dbReference type="Gene3D" id="3.40.190.10">
    <property type="entry name" value="Periplasmic binding protein-like II"/>
    <property type="match status" value="1"/>
</dbReference>
<dbReference type="InterPro" id="IPR030678">
    <property type="entry name" value="Peptide/Ni-bd"/>
</dbReference>
<feature type="chain" id="PRO_5039223969" evidence="6">
    <location>
        <begin position="20"/>
        <end position="529"/>
    </location>
</feature>
<evidence type="ECO:0000256" key="4">
    <source>
        <dbReference type="ARBA" id="ARBA00022729"/>
    </source>
</evidence>
<dbReference type="SUPFAM" id="SSF53850">
    <property type="entry name" value="Periplasmic binding protein-like II"/>
    <property type="match status" value="1"/>
</dbReference>
<dbReference type="AlphaFoldDB" id="A0A1M7HG16"/>
<dbReference type="PROSITE" id="PS51257">
    <property type="entry name" value="PROKAR_LIPOPROTEIN"/>
    <property type="match status" value="1"/>
</dbReference>
<comment type="similarity">
    <text evidence="2">Belongs to the bacterial solute-binding protein 5 family.</text>
</comment>